<organism evidence="7 8">
    <name type="scientific">Rubritalea profundi</name>
    <dbReference type="NCBI Taxonomy" id="1658618"/>
    <lineage>
        <taxon>Bacteria</taxon>
        <taxon>Pseudomonadati</taxon>
        <taxon>Verrucomicrobiota</taxon>
        <taxon>Verrucomicrobiia</taxon>
        <taxon>Verrucomicrobiales</taxon>
        <taxon>Rubritaleaceae</taxon>
        <taxon>Rubritalea</taxon>
    </lineage>
</organism>
<reference evidence="7 8" key="1">
    <citation type="submission" date="2016-12" db="EMBL/GenBank/DDBJ databases">
        <title>Study of bacterial adaptation to deep sea.</title>
        <authorList>
            <person name="Song J."/>
            <person name="Yoshizawa S."/>
            <person name="Kogure K."/>
        </authorList>
    </citation>
    <scope>NUCLEOTIDE SEQUENCE [LARGE SCALE GENOMIC DNA]</scope>
    <source>
        <strain evidence="7 8">SAORIC-165</strain>
    </source>
</reference>
<keyword evidence="2" id="KW-1003">Cell membrane</keyword>
<dbReference type="CDD" id="cd06581">
    <property type="entry name" value="TM_PBP1_LivM_like"/>
    <property type="match status" value="1"/>
</dbReference>
<evidence type="ECO:0000256" key="4">
    <source>
        <dbReference type="ARBA" id="ARBA00022989"/>
    </source>
</evidence>
<evidence type="ECO:0000256" key="2">
    <source>
        <dbReference type="ARBA" id="ARBA00022475"/>
    </source>
</evidence>
<feature type="transmembrane region" description="Helical" evidence="6">
    <location>
        <begin position="254"/>
        <end position="273"/>
    </location>
</feature>
<dbReference type="OrthoDB" id="9789927at2"/>
<dbReference type="GO" id="GO:0015658">
    <property type="term" value="F:branched-chain amino acid transmembrane transporter activity"/>
    <property type="evidence" value="ECO:0007669"/>
    <property type="project" value="InterPro"/>
</dbReference>
<evidence type="ECO:0000256" key="6">
    <source>
        <dbReference type="SAM" id="Phobius"/>
    </source>
</evidence>
<dbReference type="NCBIfam" id="TIGR03408">
    <property type="entry name" value="urea_trans_UrtC"/>
    <property type="match status" value="1"/>
</dbReference>
<proteinExistence type="predicted"/>
<comment type="subcellular location">
    <subcellularLocation>
        <location evidence="1">Cell membrane</location>
        <topology evidence="1">Multi-pass membrane protein</topology>
    </subcellularLocation>
</comment>
<protein>
    <submittedName>
        <fullName evidence="7">Urea ABC transporter permease subunit UrtC</fullName>
    </submittedName>
</protein>
<evidence type="ECO:0000313" key="7">
    <source>
        <dbReference type="EMBL" id="PQJ29033.1"/>
    </source>
</evidence>
<sequence>MNRNSLFDSKAELGLVWSLLAFVLVLPILNMVAPEGSFLHVSSFQLSVWGKYLCYAVLAVSLNFLWGYTGLLCLGQCLFFALGGYAFGMYLMLMIGDLGGYKSSLPDFMIFLGYSELPMYWKPFYSPYFALFAAMWVPGLVAFLFGLLAFRSRIKGVYFSILTQALTYAAALLFFRNDFTFGGNNGFTDFKFIFGQEFYDPSVARGLFWGSGALLLGVYVLLAWLLKSKFGLVQRAIRDSENRVRFSGYSTTHYKVFIFVLSAMIAGLAGALYVPQAGIINPSEMWPTKGLDIVVWVAVGGRGSKFGPIIGAILINLLKSYTTREYPESWLLILGFVFLFVVLFMPNGVVGLWDQLKERFSKKRSASDPGDEILKSN</sequence>
<dbReference type="Pfam" id="PF02653">
    <property type="entry name" value="BPD_transp_2"/>
    <property type="match status" value="1"/>
</dbReference>
<feature type="transmembrane region" description="Helical" evidence="6">
    <location>
        <begin position="128"/>
        <end position="150"/>
    </location>
</feature>
<evidence type="ECO:0000313" key="8">
    <source>
        <dbReference type="Proteomes" id="UP000239907"/>
    </source>
</evidence>
<keyword evidence="8" id="KW-1185">Reference proteome</keyword>
<dbReference type="AlphaFoldDB" id="A0A2S7U4C8"/>
<dbReference type="GO" id="GO:0005886">
    <property type="term" value="C:plasma membrane"/>
    <property type="evidence" value="ECO:0007669"/>
    <property type="project" value="UniProtKB-SubCell"/>
</dbReference>
<name>A0A2S7U4C8_9BACT</name>
<dbReference type="PANTHER" id="PTHR30482:SF4">
    <property type="entry name" value="SLR1201 PROTEIN"/>
    <property type="match status" value="1"/>
</dbReference>
<dbReference type="Proteomes" id="UP000239907">
    <property type="component" value="Unassembled WGS sequence"/>
</dbReference>
<feature type="transmembrane region" description="Helical" evidence="6">
    <location>
        <begin position="49"/>
        <end position="66"/>
    </location>
</feature>
<feature type="transmembrane region" description="Helical" evidence="6">
    <location>
        <begin position="12"/>
        <end position="29"/>
    </location>
</feature>
<dbReference type="EMBL" id="MQWA01000001">
    <property type="protein sequence ID" value="PQJ29033.1"/>
    <property type="molecule type" value="Genomic_DNA"/>
</dbReference>
<feature type="transmembrane region" description="Helical" evidence="6">
    <location>
        <begin position="293"/>
        <end position="318"/>
    </location>
</feature>
<gene>
    <name evidence="7" type="ORF">BSZ32_11400</name>
</gene>
<keyword evidence="3 6" id="KW-0812">Transmembrane</keyword>
<keyword evidence="5 6" id="KW-0472">Membrane</keyword>
<keyword evidence="4 6" id="KW-1133">Transmembrane helix</keyword>
<dbReference type="InterPro" id="IPR017778">
    <property type="entry name" value="ABC_transptr_urea_perm_UrtC"/>
</dbReference>
<dbReference type="InterPro" id="IPR001851">
    <property type="entry name" value="ABC_transp_permease"/>
</dbReference>
<evidence type="ECO:0000256" key="3">
    <source>
        <dbReference type="ARBA" id="ARBA00022692"/>
    </source>
</evidence>
<feature type="transmembrane region" description="Helical" evidence="6">
    <location>
        <begin position="78"/>
        <end position="96"/>
    </location>
</feature>
<evidence type="ECO:0000256" key="5">
    <source>
        <dbReference type="ARBA" id="ARBA00023136"/>
    </source>
</evidence>
<dbReference type="InterPro" id="IPR043428">
    <property type="entry name" value="LivM-like"/>
</dbReference>
<evidence type="ECO:0000256" key="1">
    <source>
        <dbReference type="ARBA" id="ARBA00004651"/>
    </source>
</evidence>
<feature type="transmembrane region" description="Helical" evidence="6">
    <location>
        <begin position="330"/>
        <end position="353"/>
    </location>
</feature>
<accession>A0A2S7U4C8</accession>
<dbReference type="PANTHER" id="PTHR30482">
    <property type="entry name" value="HIGH-AFFINITY BRANCHED-CHAIN AMINO ACID TRANSPORT SYSTEM PERMEASE"/>
    <property type="match status" value="1"/>
</dbReference>
<comment type="caution">
    <text evidence="7">The sequence shown here is derived from an EMBL/GenBank/DDBJ whole genome shotgun (WGS) entry which is preliminary data.</text>
</comment>
<feature type="transmembrane region" description="Helical" evidence="6">
    <location>
        <begin position="207"/>
        <end position="226"/>
    </location>
</feature>
<feature type="transmembrane region" description="Helical" evidence="6">
    <location>
        <begin position="157"/>
        <end position="175"/>
    </location>
</feature>
<dbReference type="RefSeq" id="WP_105043527.1">
    <property type="nucleotide sequence ID" value="NZ_MQWA01000001.1"/>
</dbReference>